<dbReference type="AlphaFoldDB" id="A0A168L308"/>
<name>A0A168L308_ABSGL</name>
<evidence type="ECO:0000313" key="2">
    <source>
        <dbReference type="Proteomes" id="UP000078561"/>
    </source>
</evidence>
<sequence length="220" mass="23522">MQDYNSTPPILSSLTVPLLIAPTHYVLIRQSALLVGTLGRFNSASSLVGVGEASSSAPVAVRGSFSGPLVGALRAVGSTDEEKAIFLVNESERMENYSRMCKGRAVSCYLGLAALSARAPSKSAFAAALGTTPVTLRNYRRGARRMAILAKEVSPAIWNVEMLCDAWTALCKISEEEFDSKLAVVRVCLDAQELEANANMSAETRSQIVAYADELCLLVD</sequence>
<evidence type="ECO:0000313" key="1">
    <source>
        <dbReference type="EMBL" id="SAL95947.1"/>
    </source>
</evidence>
<dbReference type="Proteomes" id="UP000078561">
    <property type="component" value="Unassembled WGS sequence"/>
</dbReference>
<dbReference type="InParanoid" id="A0A168L308"/>
<organism evidence="1">
    <name type="scientific">Absidia glauca</name>
    <name type="common">Pin mould</name>
    <dbReference type="NCBI Taxonomy" id="4829"/>
    <lineage>
        <taxon>Eukaryota</taxon>
        <taxon>Fungi</taxon>
        <taxon>Fungi incertae sedis</taxon>
        <taxon>Mucoromycota</taxon>
        <taxon>Mucoromycotina</taxon>
        <taxon>Mucoromycetes</taxon>
        <taxon>Mucorales</taxon>
        <taxon>Cunninghamellaceae</taxon>
        <taxon>Absidia</taxon>
    </lineage>
</organism>
<gene>
    <name evidence="1" type="primary">ABSGL_01288.1 scaffold 1223</name>
</gene>
<protein>
    <submittedName>
        <fullName evidence="1">Uncharacterized protein</fullName>
    </submittedName>
</protein>
<dbReference type="EMBL" id="LT550481">
    <property type="protein sequence ID" value="SAL95947.1"/>
    <property type="molecule type" value="Genomic_DNA"/>
</dbReference>
<accession>A0A168L308</accession>
<reference evidence="1" key="1">
    <citation type="submission" date="2016-04" db="EMBL/GenBank/DDBJ databases">
        <authorList>
            <person name="Evans L.H."/>
            <person name="Alamgir A."/>
            <person name="Owens N."/>
            <person name="Weber N.D."/>
            <person name="Virtaneva K."/>
            <person name="Barbian K."/>
            <person name="Babar A."/>
            <person name="Rosenke K."/>
        </authorList>
    </citation>
    <scope>NUCLEOTIDE SEQUENCE [LARGE SCALE GENOMIC DNA]</scope>
    <source>
        <strain evidence="1">CBS 101.48</strain>
    </source>
</reference>
<keyword evidence="2" id="KW-1185">Reference proteome</keyword>
<proteinExistence type="predicted"/>